<dbReference type="Pfam" id="PF02464">
    <property type="entry name" value="CinA"/>
    <property type="match status" value="1"/>
</dbReference>
<sequence>MSDPAEQSDDGAELAAEISELVRKHDRTVAVAESLTSGNIACRLGAAPAASGWFAGGVTAYASAVKFEVLGVTPGPVITATCAVQMADGVARLTHADYAAAVTGVGGPDPEEGHPAGTVFAAVHTPTGTDFTEYHFDGPPETVVESATREALRMLLKALRDN</sequence>
<dbReference type="OrthoDB" id="1253990at2"/>
<dbReference type="AlphaFoldDB" id="A0A4R7T9Y1"/>
<dbReference type="RefSeq" id="WP_133977733.1">
    <property type="nucleotide sequence ID" value="NZ_SOCE01000001.1"/>
</dbReference>
<accession>A0A4R7T9Y1</accession>
<keyword evidence="3" id="KW-1185">Reference proteome</keyword>
<organism evidence="2 3">
    <name type="scientific">Kribbella voronezhensis</name>
    <dbReference type="NCBI Taxonomy" id="2512212"/>
    <lineage>
        <taxon>Bacteria</taxon>
        <taxon>Bacillati</taxon>
        <taxon>Actinomycetota</taxon>
        <taxon>Actinomycetes</taxon>
        <taxon>Propionibacteriales</taxon>
        <taxon>Kribbellaceae</taxon>
        <taxon>Kribbella</taxon>
    </lineage>
</organism>
<reference evidence="2 3" key="1">
    <citation type="submission" date="2019-03" db="EMBL/GenBank/DDBJ databases">
        <title>Genomic Encyclopedia of Type Strains, Phase III (KMG-III): the genomes of soil and plant-associated and newly described type strains.</title>
        <authorList>
            <person name="Whitman W."/>
        </authorList>
    </citation>
    <scope>NUCLEOTIDE SEQUENCE [LARGE SCALE GENOMIC DNA]</scope>
    <source>
        <strain evidence="2 3">VKM Ac-2575</strain>
    </source>
</reference>
<dbReference type="InterPro" id="IPR008136">
    <property type="entry name" value="CinA_C"/>
</dbReference>
<proteinExistence type="predicted"/>
<name>A0A4R7T9Y1_9ACTN</name>
<protein>
    <submittedName>
        <fullName evidence="2">Nicotinamide-nucleotide amidase</fullName>
    </submittedName>
</protein>
<dbReference type="Proteomes" id="UP000295151">
    <property type="component" value="Unassembled WGS sequence"/>
</dbReference>
<comment type="caution">
    <text evidence="2">The sequence shown here is derived from an EMBL/GenBank/DDBJ whole genome shotgun (WGS) entry which is preliminary data.</text>
</comment>
<dbReference type="EMBL" id="SOCE01000001">
    <property type="protein sequence ID" value="TDU88048.1"/>
    <property type="molecule type" value="Genomic_DNA"/>
</dbReference>
<evidence type="ECO:0000259" key="1">
    <source>
        <dbReference type="Pfam" id="PF02464"/>
    </source>
</evidence>
<gene>
    <name evidence="2" type="ORF">EV138_1587</name>
</gene>
<dbReference type="NCBIfam" id="TIGR00199">
    <property type="entry name" value="PncC_domain"/>
    <property type="match status" value="1"/>
</dbReference>
<evidence type="ECO:0000313" key="3">
    <source>
        <dbReference type="Proteomes" id="UP000295151"/>
    </source>
</evidence>
<feature type="domain" description="CinA C-terminal" evidence="1">
    <location>
        <begin position="13"/>
        <end position="158"/>
    </location>
</feature>
<dbReference type="InterPro" id="IPR036653">
    <property type="entry name" value="CinA-like_C"/>
</dbReference>
<dbReference type="SUPFAM" id="SSF142433">
    <property type="entry name" value="CinA-like"/>
    <property type="match status" value="1"/>
</dbReference>
<evidence type="ECO:0000313" key="2">
    <source>
        <dbReference type="EMBL" id="TDU88048.1"/>
    </source>
</evidence>
<dbReference type="Gene3D" id="3.90.950.20">
    <property type="entry name" value="CinA-like"/>
    <property type="match status" value="1"/>
</dbReference>